<dbReference type="InterPro" id="IPR044844">
    <property type="entry name" value="Trans_IPPS_euk-type"/>
</dbReference>
<dbReference type="PROSITE" id="PS01044">
    <property type="entry name" value="SQUALEN_PHYTOEN_SYN_1"/>
    <property type="match status" value="1"/>
</dbReference>
<dbReference type="EMBL" id="KV454542">
    <property type="protein sequence ID" value="ODV66493.1"/>
    <property type="molecule type" value="Genomic_DNA"/>
</dbReference>
<keyword evidence="17" id="KW-0753">Steroid metabolism</keyword>
<comment type="function">
    <text evidence="20">Catalyzes the condensation of 2 farnesyl pyrophosphate (FPP) moieties to form squalene.</text>
</comment>
<evidence type="ECO:0000256" key="1">
    <source>
        <dbReference type="ARBA" id="ARBA00001946"/>
    </source>
</evidence>
<evidence type="ECO:0000256" key="11">
    <source>
        <dbReference type="ARBA" id="ARBA00022955"/>
    </source>
</evidence>
<dbReference type="STRING" id="984485.A0A1E4RGV3"/>
<dbReference type="GO" id="GO:0055056">
    <property type="term" value="F:D-glucose transmembrane transporter activity"/>
    <property type="evidence" value="ECO:0007669"/>
    <property type="project" value="UniProtKB-UniRule"/>
</dbReference>
<dbReference type="OrthoDB" id="431150at2759"/>
<keyword evidence="14" id="KW-0443">Lipid metabolism</keyword>
<dbReference type="RefSeq" id="XP_020075560.1">
    <property type="nucleotide sequence ID" value="XM_020223283.1"/>
</dbReference>
<dbReference type="CDD" id="cd00683">
    <property type="entry name" value="Trans_IPPS_HH"/>
    <property type="match status" value="1"/>
</dbReference>
<evidence type="ECO:0000256" key="15">
    <source>
        <dbReference type="ARBA" id="ARBA00023136"/>
    </source>
</evidence>
<comment type="similarity">
    <text evidence="5 20">Belongs to the phytoene/squalene synthase family.</text>
</comment>
<evidence type="ECO:0000256" key="17">
    <source>
        <dbReference type="ARBA" id="ARBA00023221"/>
    </source>
</evidence>
<keyword evidence="8" id="KW-0812">Transmembrane</keyword>
<evidence type="ECO:0000256" key="18">
    <source>
        <dbReference type="ARBA" id="ARBA00048854"/>
    </source>
</evidence>
<dbReference type="GO" id="GO:0051996">
    <property type="term" value="F:squalene synthase [NAD(P)H] activity"/>
    <property type="evidence" value="ECO:0007669"/>
    <property type="project" value="UniProtKB-UniRule"/>
</dbReference>
<evidence type="ECO:0000256" key="20">
    <source>
        <dbReference type="RuleBase" id="RU368088"/>
    </source>
</evidence>
<evidence type="ECO:0000256" key="7">
    <source>
        <dbReference type="ARBA" id="ARBA00022679"/>
    </source>
</evidence>
<dbReference type="GO" id="GO:0045338">
    <property type="term" value="P:farnesyl diphosphate metabolic process"/>
    <property type="evidence" value="ECO:0007669"/>
    <property type="project" value="InterPro"/>
</dbReference>
<comment type="subcellular location">
    <subcellularLocation>
        <location evidence="3">Endoplasmic reticulum membrane</location>
        <topology evidence="3">Single-pass membrane protein</topology>
    </subcellularLocation>
    <subcellularLocation>
        <location evidence="2">Microsome</location>
    </subcellularLocation>
</comment>
<protein>
    <recommendedName>
        <fullName evidence="20">Squalene synthase</fullName>
        <shortName evidence="20">SQS</shortName>
        <shortName evidence="20">SS</shortName>
        <ecNumber evidence="20">2.5.1.21</ecNumber>
    </recommendedName>
</protein>
<keyword evidence="6" id="KW-0444">Lipid biosynthesis</keyword>
<keyword evidence="9" id="KW-0256">Endoplasmic reticulum</keyword>
<evidence type="ECO:0000256" key="8">
    <source>
        <dbReference type="ARBA" id="ARBA00022692"/>
    </source>
</evidence>
<evidence type="ECO:0000256" key="16">
    <source>
        <dbReference type="ARBA" id="ARBA00023166"/>
    </source>
</evidence>
<dbReference type="PROSITE" id="PS01045">
    <property type="entry name" value="SQUALEN_PHYTOEN_SYN_2"/>
    <property type="match status" value="1"/>
</dbReference>
<organism evidence="21 22">
    <name type="scientific">Hyphopichia burtonii NRRL Y-1933</name>
    <dbReference type="NCBI Taxonomy" id="984485"/>
    <lineage>
        <taxon>Eukaryota</taxon>
        <taxon>Fungi</taxon>
        <taxon>Dikarya</taxon>
        <taxon>Ascomycota</taxon>
        <taxon>Saccharomycotina</taxon>
        <taxon>Pichiomycetes</taxon>
        <taxon>Debaryomycetaceae</taxon>
        <taxon>Hyphopichia</taxon>
    </lineage>
</organism>
<evidence type="ECO:0000313" key="22">
    <source>
        <dbReference type="Proteomes" id="UP000095085"/>
    </source>
</evidence>
<dbReference type="GO" id="GO:0006696">
    <property type="term" value="P:ergosterol biosynthetic process"/>
    <property type="evidence" value="ECO:0007669"/>
    <property type="project" value="EnsemblFungi"/>
</dbReference>
<keyword evidence="7 20" id="KW-0808">Transferase</keyword>
<dbReference type="FunFam" id="1.10.600.10:FF:000003">
    <property type="entry name" value="Farnesyl-diphosphate farnesyltransferase 1"/>
    <property type="match status" value="1"/>
</dbReference>
<dbReference type="SFLD" id="SFLDG01018">
    <property type="entry name" value="Squalene/Phytoene_Synthase_Lik"/>
    <property type="match status" value="1"/>
</dbReference>
<dbReference type="NCBIfam" id="TIGR01559">
    <property type="entry name" value="squal_synth"/>
    <property type="match status" value="1"/>
</dbReference>
<evidence type="ECO:0000256" key="14">
    <source>
        <dbReference type="ARBA" id="ARBA00023098"/>
    </source>
</evidence>
<evidence type="ECO:0000256" key="19">
    <source>
        <dbReference type="ARBA" id="ARBA00049223"/>
    </source>
</evidence>
<dbReference type="Pfam" id="PF00494">
    <property type="entry name" value="SQS_PSY"/>
    <property type="match status" value="1"/>
</dbReference>
<evidence type="ECO:0000256" key="10">
    <source>
        <dbReference type="ARBA" id="ARBA00022848"/>
    </source>
</evidence>
<comment type="catalytic activity">
    <reaction evidence="18">
        <text>2 (2E,6E)-farnesyl diphosphate + NADH + H(+) = squalene + 2 diphosphate + NAD(+)</text>
        <dbReference type="Rhea" id="RHEA:32299"/>
        <dbReference type="ChEBI" id="CHEBI:15378"/>
        <dbReference type="ChEBI" id="CHEBI:15440"/>
        <dbReference type="ChEBI" id="CHEBI:33019"/>
        <dbReference type="ChEBI" id="CHEBI:57540"/>
        <dbReference type="ChEBI" id="CHEBI:57945"/>
        <dbReference type="ChEBI" id="CHEBI:175763"/>
        <dbReference type="EC" id="2.5.1.21"/>
    </reaction>
    <physiologicalReaction direction="left-to-right" evidence="18">
        <dbReference type="Rhea" id="RHEA:32300"/>
    </physiologicalReaction>
</comment>
<keyword evidence="22" id="KW-1185">Reference proteome</keyword>
<dbReference type="Gene3D" id="1.10.600.10">
    <property type="entry name" value="Farnesyl Diphosphate Synthase"/>
    <property type="match status" value="1"/>
</dbReference>
<keyword evidence="10" id="KW-0492">Microsome</keyword>
<evidence type="ECO:0000256" key="6">
    <source>
        <dbReference type="ARBA" id="ARBA00022516"/>
    </source>
</evidence>
<keyword evidence="12" id="KW-1133">Transmembrane helix</keyword>
<name>A0A1E4RGV3_9ASCO</name>
<evidence type="ECO:0000256" key="3">
    <source>
        <dbReference type="ARBA" id="ARBA00004389"/>
    </source>
</evidence>
<reference evidence="22" key="1">
    <citation type="submission" date="2016-05" db="EMBL/GenBank/DDBJ databases">
        <title>Comparative genomics of biotechnologically important yeasts.</title>
        <authorList>
            <consortium name="DOE Joint Genome Institute"/>
            <person name="Riley R."/>
            <person name="Haridas S."/>
            <person name="Wolfe K.H."/>
            <person name="Lopes M.R."/>
            <person name="Hittinger C.T."/>
            <person name="Goker M."/>
            <person name="Salamov A."/>
            <person name="Wisecaver J."/>
            <person name="Long T.M."/>
            <person name="Aerts A.L."/>
            <person name="Barry K."/>
            <person name="Choi C."/>
            <person name="Clum A."/>
            <person name="Coughlan A.Y."/>
            <person name="Deshpande S."/>
            <person name="Douglass A.P."/>
            <person name="Hanson S.J."/>
            <person name="Klenk H.-P."/>
            <person name="Labutti K."/>
            <person name="Lapidus A."/>
            <person name="Lindquist E."/>
            <person name="Lipzen A."/>
            <person name="Meier-Kolthoff J.P."/>
            <person name="Ohm R.A."/>
            <person name="Otillar R.P."/>
            <person name="Pangilinan J."/>
            <person name="Peng Y."/>
            <person name="Rokas A."/>
            <person name="Rosa C.A."/>
            <person name="Scheuner C."/>
            <person name="Sibirny A.A."/>
            <person name="Slot J.C."/>
            <person name="Stielow J.B."/>
            <person name="Sun H."/>
            <person name="Kurtzman C.P."/>
            <person name="Blackwell M."/>
            <person name="Grigoriev I.V."/>
            <person name="Jeffries T.W."/>
        </authorList>
    </citation>
    <scope>NUCLEOTIDE SEQUENCE [LARGE SCALE GENOMIC DNA]</scope>
    <source>
        <strain evidence="22">NRRL Y-1933</strain>
    </source>
</reference>
<dbReference type="EC" id="2.5.1.21" evidence="20"/>
<comment type="pathway">
    <text evidence="4 20">Terpene metabolism; lanosterol biosynthesis; lanosterol from farnesyl diphosphate: step 1/3.</text>
</comment>
<dbReference type="SFLD" id="SFLDS00005">
    <property type="entry name" value="Isoprenoid_Synthase_Type_I"/>
    <property type="match status" value="1"/>
</dbReference>
<dbReference type="PANTHER" id="PTHR11626:SF2">
    <property type="entry name" value="SQUALENE SYNTHASE"/>
    <property type="match status" value="1"/>
</dbReference>
<dbReference type="SUPFAM" id="SSF48576">
    <property type="entry name" value="Terpenoid synthases"/>
    <property type="match status" value="1"/>
</dbReference>
<keyword evidence="16" id="KW-1207">Sterol metabolism</keyword>
<keyword evidence="15" id="KW-0472">Membrane</keyword>
<dbReference type="UniPathway" id="UPA00767">
    <property type="reaction ID" value="UER00751"/>
</dbReference>
<sequence>MGKATQLLSHPSELRAVIQLFWFRKPFHPQDVNKLGPSLKRCYELLNKTSRSFAAVIQELNPELKDAIMIFYLVLRALDTVEDDMSIDPEIKVPLLRSFHEKLSLKDWTFDGNALGEKDRVVLVEFDVILAEYHKLKDHYQDIIKKITNEMGNGMADYILDENFNTQGVATNKDYDLYCHYVAGLVGEGLTKLMVSANFANDEVIKDNFAKSESMGLFLQKTNIIRDYHEDLEDGRSFWPKETWSKYTSDLTSFHKDQSIESETQGLYCINDLVLNALNHVTDVLTYLSLVKDPSCFNFCAIPQVMAIATLATIYNNPKVLHSNVKIRKGTTCNLILNSRTLPDVVNVFRYYVKIINHKSSVRDPNYLKIGIKLGEIEQFCEKMYPTSETIPKTATLTQSPITKFILERNNIDDQIKQIVSLETLKCNVTLGLGLFSVLALVYSLIF</sequence>
<keyword evidence="13" id="KW-0756">Sterol biosynthesis</keyword>
<evidence type="ECO:0000313" key="21">
    <source>
        <dbReference type="EMBL" id="ODV66493.1"/>
    </source>
</evidence>
<accession>A0A1E4RGV3</accession>
<dbReference type="AlphaFoldDB" id="A0A1E4RGV3"/>
<evidence type="ECO:0000256" key="9">
    <source>
        <dbReference type="ARBA" id="ARBA00022824"/>
    </source>
</evidence>
<dbReference type="InterPro" id="IPR008949">
    <property type="entry name" value="Isoprenoid_synthase_dom_sf"/>
</dbReference>
<dbReference type="InterPro" id="IPR006449">
    <property type="entry name" value="Squal_synth-like"/>
</dbReference>
<dbReference type="InterPro" id="IPR002060">
    <property type="entry name" value="Squ/phyt_synthse"/>
</dbReference>
<proteinExistence type="inferred from homology"/>
<keyword evidence="11" id="KW-0752">Steroid biosynthesis</keyword>
<evidence type="ECO:0000256" key="5">
    <source>
        <dbReference type="ARBA" id="ARBA00006251"/>
    </source>
</evidence>
<dbReference type="Proteomes" id="UP000095085">
    <property type="component" value="Unassembled WGS sequence"/>
</dbReference>
<dbReference type="PANTHER" id="PTHR11626">
    <property type="entry name" value="FARNESYL-DIPHOSPHATE FARNESYLTRANSFERASE"/>
    <property type="match status" value="1"/>
</dbReference>
<dbReference type="GeneID" id="30997832"/>
<dbReference type="GO" id="GO:1902767">
    <property type="term" value="P:isoprenoid biosynthetic process via mevalonate"/>
    <property type="evidence" value="ECO:0007669"/>
    <property type="project" value="EnsemblFungi"/>
</dbReference>
<gene>
    <name evidence="21" type="ORF">HYPBUDRAFT_242011</name>
</gene>
<dbReference type="InterPro" id="IPR033904">
    <property type="entry name" value="Trans_IPPS_HH"/>
</dbReference>
<evidence type="ECO:0000256" key="4">
    <source>
        <dbReference type="ARBA" id="ARBA00005057"/>
    </source>
</evidence>
<comment type="catalytic activity">
    <reaction evidence="19">
        <text>2 (2E,6E)-farnesyl diphosphate + NADPH + H(+) = squalene + 2 diphosphate + NADP(+)</text>
        <dbReference type="Rhea" id="RHEA:32295"/>
        <dbReference type="ChEBI" id="CHEBI:15378"/>
        <dbReference type="ChEBI" id="CHEBI:15440"/>
        <dbReference type="ChEBI" id="CHEBI:33019"/>
        <dbReference type="ChEBI" id="CHEBI:57783"/>
        <dbReference type="ChEBI" id="CHEBI:58349"/>
        <dbReference type="ChEBI" id="CHEBI:175763"/>
        <dbReference type="EC" id="2.5.1.21"/>
    </reaction>
    <physiologicalReaction direction="left-to-right" evidence="19">
        <dbReference type="Rhea" id="RHEA:32296"/>
    </physiologicalReaction>
</comment>
<comment type="cofactor">
    <cofactor evidence="1 20">
        <name>Mg(2+)</name>
        <dbReference type="ChEBI" id="CHEBI:18420"/>
    </cofactor>
</comment>
<evidence type="ECO:0000256" key="2">
    <source>
        <dbReference type="ARBA" id="ARBA00004144"/>
    </source>
</evidence>
<evidence type="ECO:0000256" key="13">
    <source>
        <dbReference type="ARBA" id="ARBA00023011"/>
    </source>
</evidence>
<evidence type="ECO:0000256" key="12">
    <source>
        <dbReference type="ARBA" id="ARBA00022989"/>
    </source>
</evidence>
<dbReference type="InterPro" id="IPR019845">
    <property type="entry name" value="Squalene/phytoene_synthase_CS"/>
</dbReference>
<dbReference type="GO" id="GO:0005789">
    <property type="term" value="C:endoplasmic reticulum membrane"/>
    <property type="evidence" value="ECO:0007669"/>
    <property type="project" value="UniProtKB-SubCell"/>
</dbReference>